<dbReference type="Proteomes" id="UP000018144">
    <property type="component" value="Unassembled WGS sequence"/>
</dbReference>
<organism evidence="1 2">
    <name type="scientific">Pyronema omphalodes (strain CBS 100304)</name>
    <name type="common">Pyronema confluens</name>
    <dbReference type="NCBI Taxonomy" id="1076935"/>
    <lineage>
        <taxon>Eukaryota</taxon>
        <taxon>Fungi</taxon>
        <taxon>Dikarya</taxon>
        <taxon>Ascomycota</taxon>
        <taxon>Pezizomycotina</taxon>
        <taxon>Pezizomycetes</taxon>
        <taxon>Pezizales</taxon>
        <taxon>Pyronemataceae</taxon>
        <taxon>Pyronema</taxon>
    </lineage>
</organism>
<keyword evidence="2" id="KW-1185">Reference proteome</keyword>
<evidence type="ECO:0000313" key="2">
    <source>
        <dbReference type="Proteomes" id="UP000018144"/>
    </source>
</evidence>
<evidence type="ECO:0000313" key="1">
    <source>
        <dbReference type="EMBL" id="CCX10629.1"/>
    </source>
</evidence>
<name>U4LG87_PYROM</name>
<protein>
    <submittedName>
        <fullName evidence="1">Uncharacterized protein</fullName>
    </submittedName>
</protein>
<dbReference type="EMBL" id="HF935554">
    <property type="protein sequence ID" value="CCX10629.1"/>
    <property type="molecule type" value="Genomic_DNA"/>
</dbReference>
<dbReference type="AlphaFoldDB" id="U4LG87"/>
<sequence length="283" mass="31612">MYPTVRLSITIKSDTISRLRSAMAARGGADNIKLGPKVKANSPKLQAYAAVSEPPKIKHNIIDNHFNSHPEGRWYGPNFSIQAPGDKGPKPLTAAEVVNLFNIGNRTAVSKFYNHIRDIADRINMPLVHALGYFDPHHVKKLIATVHQTVGIKLGMEPWHCYRILLYLGQHPLTWAGGPQLTTEQKSEIRTRMRIAGEQMGTPLAKLSPKDGRQWDALMKKAEEVGQEYGLPKMTMRRVVLQIGQTDKRAMMTEKGVGQSPTGYFGGITESLSDGWRKRMCFV</sequence>
<accession>U4LG87</accession>
<proteinExistence type="predicted"/>
<gene>
    <name evidence="1" type="ORF">PCON_10223</name>
</gene>
<reference evidence="1 2" key="1">
    <citation type="journal article" date="2013" name="PLoS Genet.">
        <title>The genome and development-dependent transcriptomes of Pyronema confluens: a window into fungal evolution.</title>
        <authorList>
            <person name="Traeger S."/>
            <person name="Altegoer F."/>
            <person name="Freitag M."/>
            <person name="Gabaldon T."/>
            <person name="Kempken F."/>
            <person name="Kumar A."/>
            <person name="Marcet-Houben M."/>
            <person name="Poggeler S."/>
            <person name="Stajich J.E."/>
            <person name="Nowrousian M."/>
        </authorList>
    </citation>
    <scope>NUCLEOTIDE SEQUENCE [LARGE SCALE GENOMIC DNA]</scope>
    <source>
        <strain evidence="2">CBS 100304</strain>
        <tissue evidence="1">Vegetative mycelium</tissue>
    </source>
</reference>